<dbReference type="Proteomes" id="UP000784435">
    <property type="component" value="Unassembled WGS sequence"/>
</dbReference>
<dbReference type="GO" id="GO:0006633">
    <property type="term" value="P:fatty acid biosynthetic process"/>
    <property type="evidence" value="ECO:0007669"/>
    <property type="project" value="InterPro"/>
</dbReference>
<comment type="caution">
    <text evidence="3">The sequence shown here is derived from an EMBL/GenBank/DDBJ whole genome shotgun (WGS) entry which is preliminary data.</text>
</comment>
<evidence type="ECO:0000256" key="1">
    <source>
        <dbReference type="ARBA" id="ARBA00005254"/>
    </source>
</evidence>
<evidence type="ECO:0000313" key="4">
    <source>
        <dbReference type="Proteomes" id="UP000784435"/>
    </source>
</evidence>
<comment type="similarity">
    <text evidence="1">Belongs to the enoyl-CoA hydratase/isomerase family.</text>
</comment>
<evidence type="ECO:0000313" key="3">
    <source>
        <dbReference type="EMBL" id="HJG78991.1"/>
    </source>
</evidence>
<name>A0A921MBU9_9MICO</name>
<gene>
    <name evidence="3" type="ORF">K8V08_01105</name>
</gene>
<dbReference type="EMBL" id="DYUK01000021">
    <property type="protein sequence ID" value="HJG78991.1"/>
    <property type="molecule type" value="Genomic_DNA"/>
</dbReference>
<organism evidence="3 4">
    <name type="scientific">Brevibacterium senegalense</name>
    <dbReference type="NCBI Taxonomy" id="1033736"/>
    <lineage>
        <taxon>Bacteria</taxon>
        <taxon>Bacillati</taxon>
        <taxon>Actinomycetota</taxon>
        <taxon>Actinomycetes</taxon>
        <taxon>Micrococcales</taxon>
        <taxon>Brevibacteriaceae</taxon>
        <taxon>Brevibacterium</taxon>
    </lineage>
</organism>
<proteinExistence type="inferred from homology"/>
<reference evidence="3" key="1">
    <citation type="journal article" date="2021" name="PeerJ">
        <title>Extensive microbial diversity within the chicken gut microbiome revealed by metagenomics and culture.</title>
        <authorList>
            <person name="Gilroy R."/>
            <person name="Ravi A."/>
            <person name="Getino M."/>
            <person name="Pursley I."/>
            <person name="Horton D.L."/>
            <person name="Alikhan N.F."/>
            <person name="Baker D."/>
            <person name="Gharbi K."/>
            <person name="Hall N."/>
            <person name="Watson M."/>
            <person name="Adriaenssens E.M."/>
            <person name="Foster-Nyarko E."/>
            <person name="Jarju S."/>
            <person name="Secka A."/>
            <person name="Antonio M."/>
            <person name="Oren A."/>
            <person name="Chaudhuri R.R."/>
            <person name="La Ragione R."/>
            <person name="Hildebrand F."/>
            <person name="Pallen M.J."/>
        </authorList>
    </citation>
    <scope>NUCLEOTIDE SEQUENCE</scope>
    <source>
        <strain evidence="3">ChiGjej5B5-7349</strain>
    </source>
</reference>
<sequence length="284" mass="30694">MLRTYLSAAGASVLKTVRPAPAPALDRIAGPDSPARTVRVTAEADSVARFDRAVGEPVRDVVPVTWLHAQAFGASLELMSARDFPLPVVGLVHIRNTVEQHAPVRVGETVEATVRVAALRTHPKGTEVVVTARFDVDGATRVEETSHYLAKGARVDGAESHEQPERETFEAPAQTLEWTIAPRTADVYARVSGDVNPIHLNGLAARAFGFRGRIIHGMYTAAHGLAAAQVRADAFTWEVEFATPITLPARVAAAVRRDGAVTRVDVWDRKRGKPHMLSTVTERA</sequence>
<dbReference type="Pfam" id="PF01575">
    <property type="entry name" value="MaoC_dehydratas"/>
    <property type="match status" value="1"/>
</dbReference>
<dbReference type="SUPFAM" id="SSF54637">
    <property type="entry name" value="Thioesterase/thiol ester dehydrase-isomerase"/>
    <property type="match status" value="2"/>
</dbReference>
<dbReference type="PANTHER" id="PTHR43841">
    <property type="entry name" value="3-HYDROXYACYL-THIOESTER DEHYDRATASE HTDX-RELATED"/>
    <property type="match status" value="1"/>
</dbReference>
<dbReference type="InterPro" id="IPR002539">
    <property type="entry name" value="MaoC-like_dom"/>
</dbReference>
<reference evidence="3" key="2">
    <citation type="submission" date="2021-09" db="EMBL/GenBank/DDBJ databases">
        <authorList>
            <person name="Gilroy R."/>
        </authorList>
    </citation>
    <scope>NUCLEOTIDE SEQUENCE</scope>
    <source>
        <strain evidence="3">ChiGjej5B5-7349</strain>
    </source>
</reference>
<protein>
    <recommendedName>
        <fullName evidence="2">MaoC-like domain-containing protein</fullName>
    </recommendedName>
</protein>
<dbReference type="InterPro" id="IPR029069">
    <property type="entry name" value="HotDog_dom_sf"/>
</dbReference>
<dbReference type="InterPro" id="IPR003965">
    <property type="entry name" value="Fatty_acid_synthase"/>
</dbReference>
<dbReference type="PANTHER" id="PTHR43841:SF3">
    <property type="entry name" value="(3R)-HYDROXYACYL-ACP DEHYDRATASE SUBUNIT HADB"/>
    <property type="match status" value="1"/>
</dbReference>
<dbReference type="Gene3D" id="3.10.129.10">
    <property type="entry name" value="Hotdog Thioesterase"/>
    <property type="match status" value="1"/>
</dbReference>
<dbReference type="PRINTS" id="PR01483">
    <property type="entry name" value="FASYNTHASE"/>
</dbReference>
<dbReference type="GO" id="GO:0005835">
    <property type="term" value="C:fatty acid synthase complex"/>
    <property type="evidence" value="ECO:0007669"/>
    <property type="project" value="InterPro"/>
</dbReference>
<feature type="domain" description="MaoC-like" evidence="2">
    <location>
        <begin position="171"/>
        <end position="259"/>
    </location>
</feature>
<dbReference type="GO" id="GO:0004312">
    <property type="term" value="F:fatty acid synthase activity"/>
    <property type="evidence" value="ECO:0007669"/>
    <property type="project" value="InterPro"/>
</dbReference>
<accession>A0A921MBU9</accession>
<evidence type="ECO:0000259" key="2">
    <source>
        <dbReference type="Pfam" id="PF01575"/>
    </source>
</evidence>
<dbReference type="AlphaFoldDB" id="A0A921MBU9"/>